<dbReference type="InParanoid" id="A0A1Y1KS17"/>
<dbReference type="FunFam" id="2.60.40.770:FF:000001">
    <property type="entry name" value="NPC intracellular cholesterol transporter 2"/>
    <property type="match status" value="1"/>
</dbReference>
<reference evidence="7" key="3">
    <citation type="submission" date="2019-08" db="EMBL/GenBank/DDBJ databases">
        <authorList>
            <consortium name="Photinus pyralis genome working group"/>
            <person name="Fallon T.R."/>
            <person name="Sander Lower S.E."/>
            <person name="Weng J.-K."/>
        </authorList>
    </citation>
    <scope>NUCLEOTIDE SEQUENCE</scope>
    <source>
        <strain evidence="7">1611_PpyrPB1</strain>
        <tissue evidence="7">Whole body</tissue>
    </source>
</reference>
<dbReference type="InterPro" id="IPR039670">
    <property type="entry name" value="NPC2-like"/>
</dbReference>
<feature type="signal peptide" evidence="4">
    <location>
        <begin position="1"/>
        <end position="18"/>
    </location>
</feature>
<dbReference type="Gene3D" id="2.60.40.770">
    <property type="match status" value="1"/>
</dbReference>
<evidence type="ECO:0000256" key="3">
    <source>
        <dbReference type="ARBA" id="ARBA00022525"/>
    </source>
</evidence>
<dbReference type="SMART" id="SM00737">
    <property type="entry name" value="ML"/>
    <property type="match status" value="1"/>
</dbReference>
<feature type="domain" description="MD-2-related lipid-recognition" evidence="5">
    <location>
        <begin position="22"/>
        <end position="155"/>
    </location>
</feature>
<keyword evidence="8" id="KW-1185">Reference proteome</keyword>
<keyword evidence="3" id="KW-0964">Secreted</keyword>
<dbReference type="EMBL" id="VVIM01000005">
    <property type="protein sequence ID" value="KAB0799026.1"/>
    <property type="molecule type" value="Genomic_DNA"/>
</dbReference>
<proteinExistence type="inferred from homology"/>
<dbReference type="PANTHER" id="PTHR11306:SF68">
    <property type="entry name" value="NPC INTRACELLULAR CHOLESTEROL TRANSPORTER 2"/>
    <property type="match status" value="1"/>
</dbReference>
<evidence type="ECO:0000313" key="7">
    <source>
        <dbReference type="EMBL" id="KAB0799026.1"/>
    </source>
</evidence>
<dbReference type="SUPFAM" id="SSF81296">
    <property type="entry name" value="E set domains"/>
    <property type="match status" value="1"/>
</dbReference>
<dbReference type="Proteomes" id="UP000327044">
    <property type="component" value="Unassembled WGS sequence"/>
</dbReference>
<evidence type="ECO:0000256" key="1">
    <source>
        <dbReference type="ARBA" id="ARBA00004613"/>
    </source>
</evidence>
<evidence type="ECO:0000259" key="5">
    <source>
        <dbReference type="SMART" id="SM00737"/>
    </source>
</evidence>
<name>A0A1Y1KS17_PHOPY</name>
<dbReference type="PANTHER" id="PTHR11306">
    <property type="entry name" value="NIEMANN PICK TYPE C2 PROTEIN NPC2-RELATED"/>
    <property type="match status" value="1"/>
</dbReference>
<reference evidence="6" key="1">
    <citation type="journal article" date="2016" name="Sci. Rep.">
        <title>Molecular characterization of firefly nuptial gifts: a multi-omics approach sheds light on postcopulatory sexual selection.</title>
        <authorList>
            <person name="Al-Wathiqui N."/>
            <person name="Fallon T.R."/>
            <person name="South A."/>
            <person name="Weng J.K."/>
            <person name="Lewis S.M."/>
        </authorList>
    </citation>
    <scope>NUCLEOTIDE SEQUENCE</scope>
</reference>
<gene>
    <name evidence="7" type="ORF">PPYR_06906</name>
</gene>
<evidence type="ECO:0000313" key="8">
    <source>
        <dbReference type="Proteomes" id="UP000327044"/>
    </source>
</evidence>
<evidence type="ECO:0000256" key="2">
    <source>
        <dbReference type="ARBA" id="ARBA00006370"/>
    </source>
</evidence>
<dbReference type="GO" id="GO:0032934">
    <property type="term" value="F:sterol binding"/>
    <property type="evidence" value="ECO:0007669"/>
    <property type="project" value="InterPro"/>
</dbReference>
<keyword evidence="4" id="KW-0732">Signal</keyword>
<dbReference type="Pfam" id="PF02221">
    <property type="entry name" value="E1_DerP2_DerF2"/>
    <property type="match status" value="1"/>
</dbReference>
<evidence type="ECO:0000313" key="6">
    <source>
        <dbReference type="EMBL" id="JAV64202.1"/>
    </source>
</evidence>
<dbReference type="FunCoup" id="A0A1Y1KS17">
    <property type="interactions" value="156"/>
</dbReference>
<dbReference type="InterPro" id="IPR014756">
    <property type="entry name" value="Ig_E-set"/>
</dbReference>
<sequence length="159" mass="17657">MQIAFGFLFLCTVVCVNALTPVEKCPTGKSLEDYKLTAKIGNCKKSSCRLKKGRLVVIEFRFTSDRNVKSLTNEVSAYIAGLPFPFIGVDNTPACDNIYESDGRTKSGCKLVAGQEYVYRSPIKILEIYPLIKLRVHWGLKADDGNYVMCFEVPASIVS</sequence>
<dbReference type="GO" id="GO:0005576">
    <property type="term" value="C:extracellular region"/>
    <property type="evidence" value="ECO:0007669"/>
    <property type="project" value="UniProtKB-SubCell"/>
</dbReference>
<dbReference type="AlphaFoldDB" id="A0A1Y1KS17"/>
<feature type="chain" id="PRO_5033289557" description="MD-2-related lipid-recognition domain-containing protein" evidence="4">
    <location>
        <begin position="19"/>
        <end position="159"/>
    </location>
</feature>
<evidence type="ECO:0000256" key="4">
    <source>
        <dbReference type="SAM" id="SignalP"/>
    </source>
</evidence>
<comment type="subcellular location">
    <subcellularLocation>
        <location evidence="1">Secreted</location>
    </subcellularLocation>
</comment>
<dbReference type="GO" id="GO:0015918">
    <property type="term" value="P:sterol transport"/>
    <property type="evidence" value="ECO:0007669"/>
    <property type="project" value="InterPro"/>
</dbReference>
<dbReference type="EMBL" id="GEZM01075219">
    <property type="protein sequence ID" value="JAV64202.1"/>
    <property type="molecule type" value="Transcribed_RNA"/>
</dbReference>
<reference evidence="7 8" key="2">
    <citation type="journal article" date="2018" name="Elife">
        <title>Firefly genomes illuminate parallel origins of bioluminescence in beetles.</title>
        <authorList>
            <person name="Fallon T.R."/>
            <person name="Lower S.E."/>
            <person name="Chang C.H."/>
            <person name="Bessho-Uehara M."/>
            <person name="Martin G.J."/>
            <person name="Bewick A.J."/>
            <person name="Behringer M."/>
            <person name="Debat H.J."/>
            <person name="Wong I."/>
            <person name="Day J.C."/>
            <person name="Suvorov A."/>
            <person name="Silva C.J."/>
            <person name="Stanger-Hall K.F."/>
            <person name="Hall D.W."/>
            <person name="Schmitz R.J."/>
            <person name="Nelson D.R."/>
            <person name="Lewis S.M."/>
            <person name="Shigenobu S."/>
            <person name="Bybee S.M."/>
            <person name="Larracuente A.M."/>
            <person name="Oba Y."/>
            <person name="Weng J.K."/>
        </authorList>
    </citation>
    <scope>NUCLEOTIDE SEQUENCE [LARGE SCALE GENOMIC DNA]</scope>
    <source>
        <strain evidence="7">1611_PpyrPB1</strain>
        <tissue evidence="7">Whole body</tissue>
    </source>
</reference>
<comment type="similarity">
    <text evidence="2">Belongs to the NPC2 family.</text>
</comment>
<dbReference type="InterPro" id="IPR003172">
    <property type="entry name" value="ML_dom"/>
</dbReference>
<organism evidence="6">
    <name type="scientific">Photinus pyralis</name>
    <name type="common">Common eastern firefly</name>
    <name type="synonym">Lampyris pyralis</name>
    <dbReference type="NCBI Taxonomy" id="7054"/>
    <lineage>
        <taxon>Eukaryota</taxon>
        <taxon>Metazoa</taxon>
        <taxon>Ecdysozoa</taxon>
        <taxon>Arthropoda</taxon>
        <taxon>Hexapoda</taxon>
        <taxon>Insecta</taxon>
        <taxon>Pterygota</taxon>
        <taxon>Neoptera</taxon>
        <taxon>Endopterygota</taxon>
        <taxon>Coleoptera</taxon>
        <taxon>Polyphaga</taxon>
        <taxon>Elateriformia</taxon>
        <taxon>Elateroidea</taxon>
        <taxon>Lampyridae</taxon>
        <taxon>Lampyrinae</taxon>
        <taxon>Photinus</taxon>
    </lineage>
</organism>
<accession>A0A1Y1KS17</accession>
<protein>
    <recommendedName>
        <fullName evidence="5">MD-2-related lipid-recognition domain-containing protein</fullName>
    </recommendedName>
</protein>
<dbReference type="OrthoDB" id="6332846at2759"/>